<organism evidence="3 4">
    <name type="scientific">Halorientalis persicus</name>
    <dbReference type="NCBI Taxonomy" id="1367881"/>
    <lineage>
        <taxon>Archaea</taxon>
        <taxon>Methanobacteriati</taxon>
        <taxon>Methanobacteriota</taxon>
        <taxon>Stenosarchaea group</taxon>
        <taxon>Halobacteria</taxon>
        <taxon>Halobacteriales</taxon>
        <taxon>Haloarculaceae</taxon>
        <taxon>Halorientalis</taxon>
    </lineage>
</organism>
<accession>A0A1H8WN93</accession>
<sequence length="82" mass="8352">MTDTTQTVTTAQFDDQARSQGDGADAVDALVREFSQEAGKRVGAALAEEIHNDPEARRAAATGAGVGLGVVVGIGLLALLTQ</sequence>
<evidence type="ECO:0000256" key="1">
    <source>
        <dbReference type="SAM" id="MobiDB-lite"/>
    </source>
</evidence>
<gene>
    <name evidence="3" type="ORF">SAMN05216388_10675</name>
</gene>
<keyword evidence="4" id="KW-1185">Reference proteome</keyword>
<name>A0A1H8WN93_9EURY</name>
<reference evidence="4" key="1">
    <citation type="submission" date="2016-10" db="EMBL/GenBank/DDBJ databases">
        <authorList>
            <person name="Varghese N."/>
            <person name="Submissions S."/>
        </authorList>
    </citation>
    <scope>NUCLEOTIDE SEQUENCE [LARGE SCALE GENOMIC DNA]</scope>
    <source>
        <strain evidence="4">IBRC-M 10043</strain>
    </source>
</reference>
<dbReference type="EMBL" id="FOCX01000067">
    <property type="protein sequence ID" value="SEP29174.1"/>
    <property type="molecule type" value="Genomic_DNA"/>
</dbReference>
<dbReference type="Proteomes" id="UP000198775">
    <property type="component" value="Unassembled WGS sequence"/>
</dbReference>
<evidence type="ECO:0000256" key="2">
    <source>
        <dbReference type="SAM" id="Phobius"/>
    </source>
</evidence>
<proteinExistence type="predicted"/>
<feature type="region of interest" description="Disordered" evidence="1">
    <location>
        <begin position="1"/>
        <end position="22"/>
    </location>
</feature>
<feature type="compositionally biased region" description="Low complexity" evidence="1">
    <location>
        <begin position="1"/>
        <end position="14"/>
    </location>
</feature>
<keyword evidence="2" id="KW-1133">Transmembrane helix</keyword>
<evidence type="ECO:0000313" key="3">
    <source>
        <dbReference type="EMBL" id="SEP29174.1"/>
    </source>
</evidence>
<evidence type="ECO:0000313" key="4">
    <source>
        <dbReference type="Proteomes" id="UP000198775"/>
    </source>
</evidence>
<feature type="transmembrane region" description="Helical" evidence="2">
    <location>
        <begin position="59"/>
        <end position="80"/>
    </location>
</feature>
<dbReference type="AlphaFoldDB" id="A0A1H8WN93"/>
<keyword evidence="2" id="KW-0812">Transmembrane</keyword>
<keyword evidence="2" id="KW-0472">Membrane</keyword>
<protein>
    <submittedName>
        <fullName evidence="3">Uncharacterized protein</fullName>
    </submittedName>
</protein>